<dbReference type="Gene3D" id="2.120.10.30">
    <property type="entry name" value="TolB, C-terminal domain"/>
    <property type="match status" value="1"/>
</dbReference>
<accession>A0A150XJ66</accession>
<gene>
    <name evidence="1" type="ORF">AWN68_03755</name>
</gene>
<protein>
    <recommendedName>
        <fullName evidence="3">Bacterial surface antigen (D15) domain-containing protein</fullName>
    </recommendedName>
</protein>
<evidence type="ECO:0008006" key="3">
    <source>
        <dbReference type="Google" id="ProtNLM"/>
    </source>
</evidence>
<organism evidence="1 2">
    <name type="scientific">Roseivirga echinicomitans</name>
    <dbReference type="NCBI Taxonomy" id="296218"/>
    <lineage>
        <taxon>Bacteria</taxon>
        <taxon>Pseudomonadati</taxon>
        <taxon>Bacteroidota</taxon>
        <taxon>Cytophagia</taxon>
        <taxon>Cytophagales</taxon>
        <taxon>Roseivirgaceae</taxon>
        <taxon>Roseivirga</taxon>
    </lineage>
</organism>
<dbReference type="OrthoDB" id="9760276at2"/>
<dbReference type="RefSeq" id="WP_068414384.1">
    <property type="nucleotide sequence ID" value="NZ_LRDB01000012.1"/>
</dbReference>
<dbReference type="Proteomes" id="UP000075615">
    <property type="component" value="Unassembled WGS sequence"/>
</dbReference>
<sequence length="1088" mass="123888">MLKSLRYPIILAFLTIGFLSTPFSSEAQVYREEYGQNRIQYKYFDWQYLKSNNFEVYFYEGGEDLAKKSIAYLESDFSRVTETIGFFPYSQTRVFLYNSIAEKQQSNVGVRGDDFTIGGQTDFVKSQVEIAFSGDYTSFKKELTFNFTKMLVEEMWFGGNLAEMFQSSFSSPIPNWFIDGISAYVAYGWTKEADDMAREYVSQDQPVKFSKLSKEVNLLLGQSIWSFIAQTYGKRDISNILNLARIVKDEESSISKTLGVPYKDFMTGWKAYYSQMNTRILESYKRLPETQVISSSRSKTSVISHLKFNSEGSLLAYAVFDKGKYEVRVINMDSQEEEVIYKGGIKLLSQEVNDNYPLLSWVDEFTLGIVANTEGRNTVTIKRVGTKGQQVLAIPTVGQIQSFEFKQGGRLAALTGVVNGKSDAYLFLVNRGTIRRISNDSYDDRDISFLPESNVVLFVSNRPSDSVYVEGPSALKDVESNQFNVFTYDLDLVDSVYGKLTNSLSVESNPVAKSLNEVYYLSDQQGVNNLYLHTINDSISKQMSNYSLGIKEFSLDPNNNRIAFISTIDSKDVIYLENLSNIQHVFTPVTPRRELESIRILTEIRRKRLLNTENIDSLEKTLKSSEIPKQPQIDSLKTGAIDTENYVFKNESKVNSKDYKFETPVSDDQGSSRSFLSLYQNRGVKNTIEGPNVYESRFQTNNIVTSFVIDELRAFSQLLEIQMNDYLENHRFHGGALIPYNFNSGYDVFLEYDYLKEAIDVKAKYYRKSIVLRDNTTPQSQRYNLNRFELGAALPYSPYLRFEVTPFFEQTRYIDLDYLLLLNAPAGIQAEKTANYLGLKTSVVFDNSLTGGVNIHEGTRAKLSFESHSKLNKNAVGFNKIEVDVRHYERITKGVYLAGRLFFGHYGGNAPKAYLLGGVDNWAFNKREAVEGTEPDPFILQSLNDNSDILFNQFTNLRGYSYNTFQGSTVLTFSGELRLPVNQFLATAETKSSFIRNLMFLGFYDVGSAWYEISAFNARNDVNTEEITLPGSPFSGVINDFSNPWLQSTGVGMRTMLFGFFSRLDVAWPIRDFEVGNPKLQISIGYDF</sequence>
<dbReference type="SUPFAM" id="SSF82171">
    <property type="entry name" value="DPP6 N-terminal domain-like"/>
    <property type="match status" value="1"/>
</dbReference>
<dbReference type="Gene3D" id="2.40.160.50">
    <property type="entry name" value="membrane protein fhac: a member of the omp85/tpsb transporter family"/>
    <property type="match status" value="1"/>
</dbReference>
<reference evidence="1 2" key="1">
    <citation type="submission" date="2016-01" db="EMBL/GenBank/DDBJ databases">
        <title>Genome sequencing of Roseivirga echinicomitans KMM 6058.</title>
        <authorList>
            <person name="Selvaratnam C."/>
            <person name="Thevarajoo S."/>
            <person name="Goh K.M."/>
            <person name="Ee R."/>
            <person name="Chan K.-G."/>
            <person name="Chong C.S."/>
        </authorList>
    </citation>
    <scope>NUCLEOTIDE SEQUENCE [LARGE SCALE GENOMIC DNA]</scope>
    <source>
        <strain evidence="1 2">KMM 6058</strain>
    </source>
</reference>
<dbReference type="AlphaFoldDB" id="A0A150XJ66"/>
<evidence type="ECO:0000313" key="2">
    <source>
        <dbReference type="Proteomes" id="UP000075615"/>
    </source>
</evidence>
<proteinExistence type="predicted"/>
<comment type="caution">
    <text evidence="1">The sequence shown here is derived from an EMBL/GenBank/DDBJ whole genome shotgun (WGS) entry which is preliminary data.</text>
</comment>
<dbReference type="STRING" id="296218.AWN68_03755"/>
<dbReference type="EMBL" id="LRDB01000012">
    <property type="protein sequence ID" value="KYG78756.1"/>
    <property type="molecule type" value="Genomic_DNA"/>
</dbReference>
<keyword evidence="2" id="KW-1185">Reference proteome</keyword>
<dbReference type="InterPro" id="IPR011042">
    <property type="entry name" value="6-blade_b-propeller_TolB-like"/>
</dbReference>
<evidence type="ECO:0000313" key="1">
    <source>
        <dbReference type="EMBL" id="KYG78756.1"/>
    </source>
</evidence>
<name>A0A150XJ66_9BACT</name>